<feature type="compositionally biased region" description="Polar residues" evidence="1">
    <location>
        <begin position="45"/>
        <end position="55"/>
    </location>
</feature>
<sequence>MLLPSVHAPRLLCSFPLLDDVEDSDFRSHSVTSRRPTTKTKTTTAQRNTEPTYTRQGGVMQETFVPPGLESYGIFCIW</sequence>
<dbReference type="EMBL" id="JELW01000033">
    <property type="protein sequence ID" value="EXU97796.1"/>
    <property type="molecule type" value="Genomic_DNA"/>
</dbReference>
<feature type="region of interest" description="Disordered" evidence="1">
    <location>
        <begin position="26"/>
        <end position="57"/>
    </location>
</feature>
<comment type="caution">
    <text evidence="2">The sequence shown here is derived from an EMBL/GenBank/DDBJ whole genome shotgun (WGS) entry which is preliminary data.</text>
</comment>
<protein>
    <submittedName>
        <fullName evidence="2">Uncharacterized protein</fullName>
    </submittedName>
</protein>
<dbReference type="HOGENOM" id="CLU_2622538_0_0_1"/>
<evidence type="ECO:0000313" key="3">
    <source>
        <dbReference type="Proteomes" id="UP000030151"/>
    </source>
</evidence>
<evidence type="ECO:0000256" key="1">
    <source>
        <dbReference type="SAM" id="MobiDB-lite"/>
    </source>
</evidence>
<accession>A0A0A1UQ74</accession>
<proteinExistence type="predicted"/>
<organism evidence="2 3">
    <name type="scientific">Metarhizium robertsii</name>
    <dbReference type="NCBI Taxonomy" id="568076"/>
    <lineage>
        <taxon>Eukaryota</taxon>
        <taxon>Fungi</taxon>
        <taxon>Dikarya</taxon>
        <taxon>Ascomycota</taxon>
        <taxon>Pezizomycotina</taxon>
        <taxon>Sordariomycetes</taxon>
        <taxon>Hypocreomycetidae</taxon>
        <taxon>Hypocreales</taxon>
        <taxon>Clavicipitaceae</taxon>
        <taxon>Metarhizium</taxon>
    </lineage>
</organism>
<reference evidence="2 3" key="1">
    <citation type="submission" date="2014-02" db="EMBL/GenBank/DDBJ databases">
        <title>The genome sequence of the entomopathogenic fungus Metarhizium robertsii ARSEF 2575.</title>
        <authorList>
            <person name="Giuliano Garisto Donzelli B."/>
            <person name="Roe B.A."/>
            <person name="Macmil S.L."/>
            <person name="Krasnoff S.B."/>
            <person name="Gibson D.M."/>
        </authorList>
    </citation>
    <scope>NUCLEOTIDE SEQUENCE [LARGE SCALE GENOMIC DNA]</scope>
    <source>
        <strain evidence="2 3">ARSEF 2575</strain>
    </source>
</reference>
<dbReference type="Proteomes" id="UP000030151">
    <property type="component" value="Unassembled WGS sequence"/>
</dbReference>
<gene>
    <name evidence="2" type="ORF">X797_009181</name>
</gene>
<dbReference type="AlphaFoldDB" id="A0A0A1UQ74"/>
<name>A0A0A1UQ74_9HYPO</name>
<evidence type="ECO:0000313" key="2">
    <source>
        <dbReference type="EMBL" id="EXU97796.1"/>
    </source>
</evidence>